<protein>
    <submittedName>
        <fullName evidence="1">Uncharacterized protein</fullName>
    </submittedName>
</protein>
<organism evidence="1 2">
    <name type="scientific">Lutibacter profundi</name>
    <dbReference type="NCBI Taxonomy" id="1622118"/>
    <lineage>
        <taxon>Bacteria</taxon>
        <taxon>Pseudomonadati</taxon>
        <taxon>Bacteroidota</taxon>
        <taxon>Flavobacteriia</taxon>
        <taxon>Flavobacteriales</taxon>
        <taxon>Flavobacteriaceae</taxon>
        <taxon>Lutibacter</taxon>
    </lineage>
</organism>
<dbReference type="AlphaFoldDB" id="A0A120IEK1"/>
<reference evidence="1 2" key="2">
    <citation type="journal article" date="2016" name="Int. J. Syst. Evol. Microbiol.">
        <title>Lutibacter profundi sp. nov., isolated from a deep-sea hydrothermal system on the Arctic Mid-Ocean Ridge and emended description of the genus Lutibacter.</title>
        <authorList>
            <person name="Le Moine Bauer S."/>
            <person name="Roalkvam I."/>
            <person name="Steen I.H."/>
            <person name="Dahle H."/>
        </authorList>
    </citation>
    <scope>NUCLEOTIDE SEQUENCE [LARGE SCALE GENOMIC DNA]</scope>
    <source>
        <strain evidence="1 2">LP1</strain>
    </source>
</reference>
<gene>
    <name evidence="1" type="ORF">Lupro_11795</name>
</gene>
<dbReference type="EMBL" id="CP013355">
    <property type="protein sequence ID" value="AMC11905.1"/>
    <property type="molecule type" value="Genomic_DNA"/>
</dbReference>
<evidence type="ECO:0000313" key="1">
    <source>
        <dbReference type="EMBL" id="AMC11905.1"/>
    </source>
</evidence>
<keyword evidence="2" id="KW-1185">Reference proteome</keyword>
<accession>A0A120IEK1</accession>
<name>A0A120IEK1_9FLAO</name>
<sequence>MSIFKRGIHNQQFLDALNTLYSDKNSFWYKMLNDNELLIAVRNESLNVYYNGQSLCKLSFNQRKKYIKGETHKKYLSITNKGYFTSHNGVILNKKSIIKNLAEIDSIKKNVKKHIGKEKFESYKQIMNRDKCVIDVEITLIKDKVPNPKKRSDYKISSIDYLSLEKNKLVFYEAKHYTNSEIRSRTTPKVFNQIKRYEEELVQHKNEILDSYKLVLQNLIDLNILKNQFIPSKFEVNFNPFLIVFDVDKNEKDDKHLQKLRTHLGERLILKLKKSIRLETNLV</sequence>
<evidence type="ECO:0000313" key="2">
    <source>
        <dbReference type="Proteomes" id="UP000059672"/>
    </source>
</evidence>
<dbReference type="RefSeq" id="WP_068210591.1">
    <property type="nucleotide sequence ID" value="NZ_CP013355.1"/>
</dbReference>
<reference evidence="2" key="1">
    <citation type="submission" date="2015-12" db="EMBL/GenBank/DDBJ databases">
        <title>Complete genome sequence of Lutibacter profundus strain LP1.</title>
        <authorList>
            <person name="Wissuwa J."/>
            <person name="Le Moine Bauer S."/>
            <person name="Stokke R."/>
            <person name="Dahle H."/>
            <person name="Steen I.H."/>
        </authorList>
    </citation>
    <scope>NUCLEOTIDE SEQUENCE [LARGE SCALE GENOMIC DNA]</scope>
    <source>
        <strain evidence="2">LP1</strain>
    </source>
</reference>
<dbReference type="KEGG" id="lut:Lupro_11795"/>
<dbReference type="OrthoDB" id="1086583at2"/>
<proteinExistence type="predicted"/>
<dbReference type="Proteomes" id="UP000059672">
    <property type="component" value="Chromosome"/>
</dbReference>